<evidence type="ECO:0000256" key="1">
    <source>
        <dbReference type="ARBA" id="ARBA00022793"/>
    </source>
</evidence>
<evidence type="ECO:0008006" key="7">
    <source>
        <dbReference type="Google" id="ProtNLM"/>
    </source>
</evidence>
<feature type="region of interest" description="Disordered" evidence="3">
    <location>
        <begin position="162"/>
        <end position="185"/>
    </location>
</feature>
<dbReference type="EMBL" id="HBJA01123001">
    <property type="protein sequence ID" value="CAE0831077.1"/>
    <property type="molecule type" value="Transcribed_RNA"/>
</dbReference>
<evidence type="ECO:0000256" key="5">
    <source>
        <dbReference type="SAM" id="SignalP"/>
    </source>
</evidence>
<reference evidence="6" key="1">
    <citation type="submission" date="2021-01" db="EMBL/GenBank/DDBJ databases">
        <authorList>
            <person name="Corre E."/>
            <person name="Pelletier E."/>
            <person name="Niang G."/>
            <person name="Scheremetjew M."/>
            <person name="Finn R."/>
            <person name="Kale V."/>
            <person name="Holt S."/>
            <person name="Cochrane G."/>
            <person name="Meng A."/>
            <person name="Brown T."/>
            <person name="Cohen L."/>
        </authorList>
    </citation>
    <scope>NUCLEOTIDE SEQUENCE</scope>
    <source>
        <strain evidence="6">CCMP1594</strain>
    </source>
</reference>
<keyword evidence="5" id="KW-0732">Signal</keyword>
<sequence length="536" mass="60692">MQPRWFAVVFLLLCGAACTFAFDANWKISSERAGQLDAIVQHNKDRRSAARVLSALIYTCVAATMPVLSLMLGVLLAWLWRPFHKCWRMKSAPPAATLIRGHTIIWTFIIVFLSFTISIIAGLMGWMIINLLMVVAIIGISITTCLARPQDPVMAAGRVAVSSKSNSGTQPDLEHESAETKEADDANWSQHPLGVGRSQKRTLLLCVLMFVLLCIICLVIWNVWKVDEYQLWDLNNGNTTEEFIPQLTAKTLQMLYAWDNFATNIRLQIYTMLLTSNCGSSFTNELADADKHGKIFLPWIDQYKINMDLYTPRDYTQYKSVNDWFIRRINTTFRPVTAVVYNMEIVSPADCRMLIYPNLDEARIWIKGADFTILELLDNNRELNNIFKGGEIVIARLAPQDYHRFNTPVEGNITYYKEVPGDYWSVNPLAVNSRNYVFYNLRKIVVIDTQAFGRVGYIAIGATCVGSVQLTWPDPVGHVVHLGMELGYMQFGGSTVVLLFEPNVTTWHPEILQMSAKPVESYVHVNQGIGKFKPKP</sequence>
<gene>
    <name evidence="6" type="ORF">EGYM00163_LOCUS42359</name>
</gene>
<accession>A0A7S4LID6</accession>
<evidence type="ECO:0000256" key="2">
    <source>
        <dbReference type="ARBA" id="ARBA00023239"/>
    </source>
</evidence>
<evidence type="ECO:0000313" key="6">
    <source>
        <dbReference type="EMBL" id="CAE0831077.1"/>
    </source>
</evidence>
<feature type="transmembrane region" description="Helical" evidence="4">
    <location>
        <begin position="101"/>
        <end position="121"/>
    </location>
</feature>
<feature type="signal peptide" evidence="5">
    <location>
        <begin position="1"/>
        <end position="21"/>
    </location>
</feature>
<feature type="chain" id="PRO_5031544875" description="Phosphatidylserine decarboxylase" evidence="5">
    <location>
        <begin position="22"/>
        <end position="536"/>
    </location>
</feature>
<evidence type="ECO:0000256" key="3">
    <source>
        <dbReference type="SAM" id="MobiDB-lite"/>
    </source>
</evidence>
<name>A0A7S4LID6_9EUGL</name>
<keyword evidence="2" id="KW-0456">Lyase</keyword>
<dbReference type="PANTHER" id="PTHR10067:SF17">
    <property type="entry name" value="PHOSPHATIDYLSERINE DECARBOXYLASE PROENZYME 2"/>
    <property type="match status" value="1"/>
</dbReference>
<dbReference type="AlphaFoldDB" id="A0A7S4LID6"/>
<organism evidence="6">
    <name type="scientific">Eutreptiella gymnastica</name>
    <dbReference type="NCBI Taxonomy" id="73025"/>
    <lineage>
        <taxon>Eukaryota</taxon>
        <taxon>Discoba</taxon>
        <taxon>Euglenozoa</taxon>
        <taxon>Euglenida</taxon>
        <taxon>Spirocuta</taxon>
        <taxon>Euglenophyceae</taxon>
        <taxon>Eutreptiales</taxon>
        <taxon>Eutreptiaceae</taxon>
        <taxon>Eutreptiella</taxon>
    </lineage>
</organism>
<feature type="compositionally biased region" description="Basic and acidic residues" evidence="3">
    <location>
        <begin position="172"/>
        <end position="184"/>
    </location>
</feature>
<feature type="transmembrane region" description="Helical" evidence="4">
    <location>
        <begin position="55"/>
        <end position="80"/>
    </location>
</feature>
<evidence type="ECO:0000256" key="4">
    <source>
        <dbReference type="SAM" id="Phobius"/>
    </source>
</evidence>
<keyword evidence="4" id="KW-1133">Transmembrane helix</keyword>
<dbReference type="PANTHER" id="PTHR10067">
    <property type="entry name" value="PHOSPHATIDYLSERINE DECARBOXYLASE"/>
    <property type="match status" value="1"/>
</dbReference>
<keyword evidence="1" id="KW-0210">Decarboxylase</keyword>
<protein>
    <recommendedName>
        <fullName evidence="7">Phosphatidylserine decarboxylase</fullName>
    </recommendedName>
</protein>
<proteinExistence type="predicted"/>
<dbReference type="Pfam" id="PF02666">
    <property type="entry name" value="PS_Dcarbxylase"/>
    <property type="match status" value="1"/>
</dbReference>
<dbReference type="InterPro" id="IPR003817">
    <property type="entry name" value="PS_Dcarbxylase"/>
</dbReference>
<keyword evidence="4" id="KW-0472">Membrane</keyword>
<feature type="transmembrane region" description="Helical" evidence="4">
    <location>
        <begin position="127"/>
        <end position="147"/>
    </location>
</feature>
<feature type="transmembrane region" description="Helical" evidence="4">
    <location>
        <begin position="203"/>
        <end position="224"/>
    </location>
</feature>
<dbReference type="GO" id="GO:0004609">
    <property type="term" value="F:phosphatidylserine decarboxylase activity"/>
    <property type="evidence" value="ECO:0007669"/>
    <property type="project" value="InterPro"/>
</dbReference>
<keyword evidence="4" id="KW-0812">Transmembrane</keyword>
<dbReference type="GO" id="GO:0008654">
    <property type="term" value="P:phospholipid biosynthetic process"/>
    <property type="evidence" value="ECO:0007669"/>
    <property type="project" value="InterPro"/>
</dbReference>